<feature type="domain" description="DUF306" evidence="2">
    <location>
        <begin position="150"/>
        <end position="252"/>
    </location>
</feature>
<keyword evidence="3" id="KW-0346">Stress response</keyword>
<organism evidence="3 4">
    <name type="scientific">Nocardioides lianchengensis</name>
    <dbReference type="NCBI Taxonomy" id="1045774"/>
    <lineage>
        <taxon>Bacteria</taxon>
        <taxon>Bacillati</taxon>
        <taxon>Actinomycetota</taxon>
        <taxon>Actinomycetes</taxon>
        <taxon>Propionibacteriales</taxon>
        <taxon>Nocardioidaceae</taxon>
        <taxon>Nocardioides</taxon>
    </lineage>
</organism>
<dbReference type="InterPro" id="IPR005184">
    <property type="entry name" value="DUF306_Meta_HslJ"/>
</dbReference>
<feature type="domain" description="DUF306" evidence="2">
    <location>
        <begin position="34"/>
        <end position="133"/>
    </location>
</feature>
<proteinExistence type="predicted"/>
<protein>
    <submittedName>
        <fullName evidence="3">Heat shock protein HslJ</fullName>
    </submittedName>
</protein>
<dbReference type="Pfam" id="PF03724">
    <property type="entry name" value="META"/>
    <property type="match status" value="2"/>
</dbReference>
<accession>A0A1G6XA89</accession>
<dbReference type="PANTHER" id="PTHR35535">
    <property type="entry name" value="HEAT SHOCK PROTEIN HSLJ"/>
    <property type="match status" value="1"/>
</dbReference>
<keyword evidence="4" id="KW-1185">Reference proteome</keyword>
<dbReference type="STRING" id="1045774.SAMN05421872_110219"/>
<dbReference type="Proteomes" id="UP000199034">
    <property type="component" value="Unassembled WGS sequence"/>
</dbReference>
<dbReference type="InterPro" id="IPR038670">
    <property type="entry name" value="HslJ-like_sf"/>
</dbReference>
<dbReference type="RefSeq" id="WP_090859561.1">
    <property type="nucleotide sequence ID" value="NZ_FMZM01000010.1"/>
</dbReference>
<dbReference type="OrthoDB" id="507754at2"/>
<gene>
    <name evidence="3" type="ORF">SAMN05421872_110219</name>
</gene>
<evidence type="ECO:0000259" key="2">
    <source>
        <dbReference type="Pfam" id="PF03724"/>
    </source>
</evidence>
<evidence type="ECO:0000313" key="4">
    <source>
        <dbReference type="Proteomes" id="UP000199034"/>
    </source>
</evidence>
<evidence type="ECO:0000256" key="1">
    <source>
        <dbReference type="SAM" id="SignalP"/>
    </source>
</evidence>
<reference evidence="3 4" key="1">
    <citation type="submission" date="2016-10" db="EMBL/GenBank/DDBJ databases">
        <authorList>
            <person name="de Groot N.N."/>
        </authorList>
    </citation>
    <scope>NUCLEOTIDE SEQUENCE [LARGE SCALE GENOMIC DNA]</scope>
    <source>
        <strain evidence="3 4">CGMCC 4.6858</strain>
    </source>
</reference>
<dbReference type="AlphaFoldDB" id="A0A1G6XA89"/>
<evidence type="ECO:0000313" key="3">
    <source>
        <dbReference type="EMBL" id="SDD75018.1"/>
    </source>
</evidence>
<dbReference type="InterPro" id="IPR053147">
    <property type="entry name" value="Hsp_HslJ-like"/>
</dbReference>
<keyword evidence="1" id="KW-0732">Signal</keyword>
<sequence>MRTLPVASLPLVLLLGCGSEADSATEPTPVTADGLEGSAYVSTGVEGRDLAAGTRVRLAFEDDTMSVSAGCNTMFGPYEVAGETLAWTGAPASTVMGCLTEEAAQDEWLTAWLTDGVTVSREGGDLRLAGDDVTITLAPADVADLDDVLGTSWTVVGTLTDGQLTPVPDGVRRPRLSVRADGLASLDTGCNNGRTTVRVADGTITFGHAAITRAACPEPAAGLERDVLAVLDGRSDEVTFDGRVLVVTKGDRGLVVEVG</sequence>
<feature type="chain" id="PRO_5038353969" evidence="1">
    <location>
        <begin position="25"/>
        <end position="259"/>
    </location>
</feature>
<feature type="signal peptide" evidence="1">
    <location>
        <begin position="1"/>
        <end position="24"/>
    </location>
</feature>
<dbReference type="PANTHER" id="PTHR35535:SF1">
    <property type="entry name" value="HEAT SHOCK PROTEIN HSLJ"/>
    <property type="match status" value="1"/>
</dbReference>
<dbReference type="EMBL" id="FMZM01000010">
    <property type="protein sequence ID" value="SDD75018.1"/>
    <property type="molecule type" value="Genomic_DNA"/>
</dbReference>
<name>A0A1G6XA89_9ACTN</name>
<dbReference type="Gene3D" id="2.40.128.270">
    <property type="match status" value="2"/>
</dbReference>
<dbReference type="PROSITE" id="PS51257">
    <property type="entry name" value="PROKAR_LIPOPROTEIN"/>
    <property type="match status" value="1"/>
</dbReference>